<name>A0ABU0LQR4_9HYPH</name>
<keyword evidence="5" id="KW-1185">Reference proteome</keyword>
<organism evidence="4 5">
    <name type="scientific">Ancylobacter amanitiformis</name>
    <dbReference type="NCBI Taxonomy" id="217069"/>
    <lineage>
        <taxon>Bacteria</taxon>
        <taxon>Pseudomonadati</taxon>
        <taxon>Pseudomonadota</taxon>
        <taxon>Alphaproteobacteria</taxon>
        <taxon>Hyphomicrobiales</taxon>
        <taxon>Xanthobacteraceae</taxon>
        <taxon>Ancylobacter</taxon>
    </lineage>
</organism>
<dbReference type="EMBL" id="JAUSVR010000005">
    <property type="protein sequence ID" value="MDQ0511008.1"/>
    <property type="molecule type" value="Genomic_DNA"/>
</dbReference>
<keyword evidence="1 4" id="KW-0489">Methyltransferase</keyword>
<dbReference type="InterPro" id="IPR029063">
    <property type="entry name" value="SAM-dependent_MTases_sf"/>
</dbReference>
<dbReference type="InterPro" id="IPR041698">
    <property type="entry name" value="Methyltransf_25"/>
</dbReference>
<dbReference type="SUPFAM" id="SSF53335">
    <property type="entry name" value="S-adenosyl-L-methionine-dependent methyltransferases"/>
    <property type="match status" value="1"/>
</dbReference>
<dbReference type="PANTHER" id="PTHR44942:SF4">
    <property type="entry name" value="METHYLTRANSFERASE TYPE 11 DOMAIN-CONTAINING PROTEIN"/>
    <property type="match status" value="1"/>
</dbReference>
<evidence type="ECO:0000313" key="5">
    <source>
        <dbReference type="Proteomes" id="UP001235094"/>
    </source>
</evidence>
<accession>A0ABU0LQR4</accession>
<reference evidence="4 5" key="1">
    <citation type="submission" date="2023-07" db="EMBL/GenBank/DDBJ databases">
        <title>Genomic Encyclopedia of Type Strains, Phase IV (KMG-IV): sequencing the most valuable type-strain genomes for metagenomic binning, comparative biology and taxonomic classification.</title>
        <authorList>
            <person name="Goeker M."/>
        </authorList>
    </citation>
    <scope>NUCLEOTIDE SEQUENCE [LARGE SCALE GENOMIC DNA]</scope>
    <source>
        <strain evidence="4 5">DSM 15561</strain>
    </source>
</reference>
<sequence>MSLSTSPSASLAASLAEPEIIPFDPSRFRSTAAFYDRYRLPYPPELIARVALRLGLAPGDRVLDLGCGPGPLAIAFAQRGYDVTAMDPEPSMLEAARLGAEAAGVRLTLIEGSSYDLSPALGRFRAVLMGRAFHWMDRVATLKALDALVEPEGAVVLMGDRRLHAAPDYHAVLDKLAEKHAPARYADRKLRRGPDWVPHEAVLLASPFAWLERTARILARERRIDEVVGLAFSRSITSPAALGEARPAFEAELRTDLARLTPEGVFHDVVEAGAVMAFRQAPREA</sequence>
<dbReference type="PANTHER" id="PTHR44942">
    <property type="entry name" value="METHYLTRANSF_11 DOMAIN-CONTAINING PROTEIN"/>
    <property type="match status" value="1"/>
</dbReference>
<keyword evidence="2" id="KW-0808">Transferase</keyword>
<evidence type="ECO:0000256" key="1">
    <source>
        <dbReference type="ARBA" id="ARBA00022603"/>
    </source>
</evidence>
<dbReference type="InterPro" id="IPR051052">
    <property type="entry name" value="Diverse_substrate_MTase"/>
</dbReference>
<dbReference type="GO" id="GO:0008168">
    <property type="term" value="F:methyltransferase activity"/>
    <property type="evidence" value="ECO:0007669"/>
    <property type="project" value="UniProtKB-KW"/>
</dbReference>
<dbReference type="RefSeq" id="WP_306889727.1">
    <property type="nucleotide sequence ID" value="NZ_JAUSVR010000005.1"/>
</dbReference>
<proteinExistence type="predicted"/>
<dbReference type="Gene3D" id="3.40.50.150">
    <property type="entry name" value="Vaccinia Virus protein VP39"/>
    <property type="match status" value="1"/>
</dbReference>
<comment type="caution">
    <text evidence="4">The sequence shown here is derived from an EMBL/GenBank/DDBJ whole genome shotgun (WGS) entry which is preliminary data.</text>
</comment>
<dbReference type="GO" id="GO:0032259">
    <property type="term" value="P:methylation"/>
    <property type="evidence" value="ECO:0007669"/>
    <property type="project" value="UniProtKB-KW"/>
</dbReference>
<evidence type="ECO:0000259" key="3">
    <source>
        <dbReference type="Pfam" id="PF13649"/>
    </source>
</evidence>
<dbReference type="Proteomes" id="UP001235094">
    <property type="component" value="Unassembled WGS sequence"/>
</dbReference>
<feature type="domain" description="Methyltransferase" evidence="3">
    <location>
        <begin position="62"/>
        <end position="153"/>
    </location>
</feature>
<dbReference type="CDD" id="cd02440">
    <property type="entry name" value="AdoMet_MTases"/>
    <property type="match status" value="1"/>
</dbReference>
<protein>
    <submittedName>
        <fullName evidence="4">SAM-dependent methyltransferase</fullName>
    </submittedName>
</protein>
<dbReference type="Pfam" id="PF13649">
    <property type="entry name" value="Methyltransf_25"/>
    <property type="match status" value="1"/>
</dbReference>
<gene>
    <name evidence="4" type="ORF">QOZ99_001904</name>
</gene>
<evidence type="ECO:0000313" key="4">
    <source>
        <dbReference type="EMBL" id="MDQ0511008.1"/>
    </source>
</evidence>
<evidence type="ECO:0000256" key="2">
    <source>
        <dbReference type="ARBA" id="ARBA00022679"/>
    </source>
</evidence>